<dbReference type="SUPFAM" id="SSF47336">
    <property type="entry name" value="ACP-like"/>
    <property type="match status" value="2"/>
</dbReference>
<keyword evidence="2" id="KW-0597">Phosphoprotein</keyword>
<feature type="non-terminal residue" evidence="6">
    <location>
        <position position="1625"/>
    </location>
</feature>
<dbReference type="PROSITE" id="PS50075">
    <property type="entry name" value="CARRIER"/>
    <property type="match status" value="2"/>
</dbReference>
<dbReference type="Gene3D" id="3.30.559.10">
    <property type="entry name" value="Chloramphenicol acetyltransferase-like domain"/>
    <property type="match status" value="2"/>
</dbReference>
<evidence type="ECO:0000313" key="6">
    <source>
        <dbReference type="EMBL" id="EFQ85732.1"/>
    </source>
</evidence>
<dbReference type="CDD" id="cd05918">
    <property type="entry name" value="A_NRPS_SidN3_like"/>
    <property type="match status" value="1"/>
</dbReference>
<dbReference type="InterPro" id="IPR001242">
    <property type="entry name" value="Condensation_dom"/>
</dbReference>
<dbReference type="Pfam" id="PF00668">
    <property type="entry name" value="Condensation"/>
    <property type="match status" value="2"/>
</dbReference>
<dbReference type="Gene3D" id="3.30.300.30">
    <property type="match status" value="1"/>
</dbReference>
<organism evidence="7">
    <name type="scientific">Pyrenophora teres f. teres (strain 0-1)</name>
    <name type="common">Barley net blotch fungus</name>
    <name type="synonym">Drechslera teres f. teres</name>
    <dbReference type="NCBI Taxonomy" id="861557"/>
    <lineage>
        <taxon>Eukaryota</taxon>
        <taxon>Fungi</taxon>
        <taxon>Dikarya</taxon>
        <taxon>Ascomycota</taxon>
        <taxon>Pezizomycotina</taxon>
        <taxon>Dothideomycetes</taxon>
        <taxon>Pleosporomycetidae</taxon>
        <taxon>Pleosporales</taxon>
        <taxon>Pleosporineae</taxon>
        <taxon>Pleosporaceae</taxon>
        <taxon>Pyrenophora</taxon>
    </lineage>
</organism>
<dbReference type="PANTHER" id="PTHR45527:SF3">
    <property type="entry name" value="SIDEROPHORE SYNTHETASE (EUROFUNG)"/>
    <property type="match status" value="1"/>
</dbReference>
<dbReference type="GO" id="GO:0044550">
    <property type="term" value="P:secondary metabolite biosynthetic process"/>
    <property type="evidence" value="ECO:0007669"/>
    <property type="project" value="TreeGrafter"/>
</dbReference>
<feature type="domain" description="Carrier" evidence="5">
    <location>
        <begin position="1110"/>
        <end position="1186"/>
    </location>
</feature>
<dbReference type="Pfam" id="PF00501">
    <property type="entry name" value="AMP-binding"/>
    <property type="match status" value="1"/>
</dbReference>
<dbReference type="CDD" id="cd19545">
    <property type="entry name" value="FUM14_C_NRPS-like"/>
    <property type="match status" value="2"/>
</dbReference>
<dbReference type="InterPro" id="IPR045851">
    <property type="entry name" value="AMP-bd_C_sf"/>
</dbReference>
<dbReference type="NCBIfam" id="TIGR01733">
    <property type="entry name" value="AA-adenyl-dom"/>
    <property type="match status" value="1"/>
</dbReference>
<dbReference type="GO" id="GO:0016874">
    <property type="term" value="F:ligase activity"/>
    <property type="evidence" value="ECO:0007669"/>
    <property type="project" value="UniProtKB-KW"/>
</dbReference>
<dbReference type="SUPFAM" id="SSF56801">
    <property type="entry name" value="Acetyl-CoA synthetase-like"/>
    <property type="match status" value="1"/>
</dbReference>
<evidence type="ECO:0000256" key="4">
    <source>
        <dbReference type="ARBA" id="ARBA00029454"/>
    </source>
</evidence>
<dbReference type="KEGG" id="pte:PTT_19246"/>
<dbReference type="FunFam" id="3.30.559.30:FF:000003">
    <property type="entry name" value="Nonribosomal peptide synthase SidD"/>
    <property type="match status" value="2"/>
</dbReference>
<dbReference type="HOGENOM" id="CLU_000022_60_3_1"/>
<dbReference type="SMART" id="SM01294">
    <property type="entry name" value="PKS_PP_betabranch"/>
    <property type="match status" value="1"/>
</dbReference>
<keyword evidence="3" id="KW-0436">Ligase</keyword>
<dbReference type="PROSITE" id="PS00455">
    <property type="entry name" value="AMP_BINDING"/>
    <property type="match status" value="1"/>
</dbReference>
<dbReference type="InterPro" id="IPR010071">
    <property type="entry name" value="AA_adenyl_dom"/>
</dbReference>
<accession>E3S8G7</accession>
<evidence type="ECO:0000313" key="7">
    <source>
        <dbReference type="Proteomes" id="UP000001067"/>
    </source>
</evidence>
<dbReference type="eggNOG" id="KOG1178">
    <property type="taxonomic scope" value="Eukaryota"/>
</dbReference>
<protein>
    <recommendedName>
        <fullName evidence="5">Carrier domain-containing protein</fullName>
    </recommendedName>
</protein>
<keyword evidence="1" id="KW-0596">Phosphopantetheine</keyword>
<dbReference type="GO" id="GO:0043041">
    <property type="term" value="P:amino acid activation for nonribosomal peptide biosynthetic process"/>
    <property type="evidence" value="ECO:0007669"/>
    <property type="project" value="TreeGrafter"/>
</dbReference>
<dbReference type="SMART" id="SM00823">
    <property type="entry name" value="PKS_PP"/>
    <property type="match status" value="2"/>
</dbReference>
<dbReference type="OrthoDB" id="416786at2759"/>
<feature type="domain" description="Carrier" evidence="5">
    <location>
        <begin position="30"/>
        <end position="106"/>
    </location>
</feature>
<dbReference type="Gene3D" id="3.30.559.30">
    <property type="entry name" value="Nonribosomal peptide synthetase, condensation domain"/>
    <property type="match status" value="2"/>
</dbReference>
<dbReference type="Gene3D" id="3.40.50.12780">
    <property type="entry name" value="N-terminal domain of ligase-like"/>
    <property type="match status" value="1"/>
</dbReference>
<dbReference type="InterPro" id="IPR042099">
    <property type="entry name" value="ANL_N_sf"/>
</dbReference>
<dbReference type="PANTHER" id="PTHR45527">
    <property type="entry name" value="NONRIBOSOMAL PEPTIDE SYNTHETASE"/>
    <property type="match status" value="1"/>
</dbReference>
<dbReference type="EMBL" id="GL537761">
    <property type="protein sequence ID" value="EFQ85732.1"/>
    <property type="molecule type" value="Genomic_DNA"/>
</dbReference>
<dbReference type="InterPro" id="IPR020845">
    <property type="entry name" value="AMP-binding_CS"/>
</dbReference>
<gene>
    <name evidence="6" type="ORF">PTT_19246</name>
</gene>
<dbReference type="FunFam" id="3.30.300.30:FF:000015">
    <property type="entry name" value="Nonribosomal peptide synthase SidD"/>
    <property type="match status" value="1"/>
</dbReference>
<evidence type="ECO:0000256" key="1">
    <source>
        <dbReference type="ARBA" id="ARBA00022450"/>
    </source>
</evidence>
<proteinExistence type="inferred from homology"/>
<dbReference type="Gene3D" id="1.10.1200.10">
    <property type="entry name" value="ACP-like"/>
    <property type="match status" value="2"/>
</dbReference>
<dbReference type="InterPro" id="IPR006162">
    <property type="entry name" value="Ppantetheine_attach_site"/>
</dbReference>
<dbReference type="FunFam" id="3.40.50.12780:FF:000014">
    <property type="entry name" value="Nonribosomal peptide synthetase 1"/>
    <property type="match status" value="1"/>
</dbReference>
<evidence type="ECO:0000256" key="2">
    <source>
        <dbReference type="ARBA" id="ARBA00022553"/>
    </source>
</evidence>
<dbReference type="Pfam" id="PF00550">
    <property type="entry name" value="PP-binding"/>
    <property type="match status" value="2"/>
</dbReference>
<reference evidence="6 7" key="1">
    <citation type="journal article" date="2010" name="Genome Biol.">
        <title>A first genome assembly of the barley fungal pathogen Pyrenophora teres f. teres.</title>
        <authorList>
            <person name="Ellwood S.R."/>
            <person name="Liu Z."/>
            <person name="Syme R.A."/>
            <person name="Lai Z."/>
            <person name="Hane J.K."/>
            <person name="Keiper F."/>
            <person name="Moffat C.S."/>
            <person name="Oliver R.P."/>
            <person name="Friesen T.L."/>
        </authorList>
    </citation>
    <scope>NUCLEOTIDE SEQUENCE [LARGE SCALE GENOMIC DNA]</scope>
    <source>
        <strain evidence="6 7">0-1</strain>
    </source>
</reference>
<dbReference type="InterPro" id="IPR009081">
    <property type="entry name" value="PP-bd_ACP"/>
</dbReference>
<evidence type="ECO:0000256" key="3">
    <source>
        <dbReference type="ARBA" id="ARBA00022598"/>
    </source>
</evidence>
<dbReference type="GO" id="GO:0005737">
    <property type="term" value="C:cytoplasm"/>
    <property type="evidence" value="ECO:0007669"/>
    <property type="project" value="TreeGrafter"/>
</dbReference>
<name>E3S8G7_PYRTT</name>
<dbReference type="InterPro" id="IPR036736">
    <property type="entry name" value="ACP-like_sf"/>
</dbReference>
<dbReference type="STRING" id="861557.E3S8G7"/>
<dbReference type="Proteomes" id="UP000001067">
    <property type="component" value="Unassembled WGS sequence"/>
</dbReference>
<comment type="similarity">
    <text evidence="4">Belongs to the NRP synthetase family.</text>
</comment>
<dbReference type="InterPro" id="IPR000873">
    <property type="entry name" value="AMP-dep_synth/lig_dom"/>
</dbReference>
<dbReference type="InterPro" id="IPR023213">
    <property type="entry name" value="CAT-like_dom_sf"/>
</dbReference>
<dbReference type="GO" id="GO:0031177">
    <property type="term" value="F:phosphopantetheine binding"/>
    <property type="evidence" value="ECO:0007669"/>
    <property type="project" value="InterPro"/>
</dbReference>
<dbReference type="InterPro" id="IPR020806">
    <property type="entry name" value="PKS_PP-bd"/>
</dbReference>
<keyword evidence="7" id="KW-1185">Reference proteome</keyword>
<dbReference type="PROSITE" id="PS00012">
    <property type="entry name" value="PHOSPHOPANTETHEINE"/>
    <property type="match status" value="2"/>
</dbReference>
<evidence type="ECO:0000259" key="5">
    <source>
        <dbReference type="PROSITE" id="PS50075"/>
    </source>
</evidence>
<dbReference type="FunFam" id="1.10.1200.10:FF:000005">
    <property type="entry name" value="Nonribosomal peptide synthetase 1"/>
    <property type="match status" value="2"/>
</dbReference>
<dbReference type="SUPFAM" id="SSF52777">
    <property type="entry name" value="CoA-dependent acyltransferases"/>
    <property type="match status" value="4"/>
</dbReference>
<sequence length="1625" mass="177779">MPLNQNGKVDRNVLAQLVQEPTARQGPVQQPTSAAERKMQQLWAQVLSIEPDSIGLDDSFFRLGGDSIAAMKLVGEAHRIGLQLSVANIFRHPTLTALASLDTNPCNSTIEEILAFSLLGENEDAVQVCEEIAAICSVNASLIEDVYPCSPLQEGLMSLTAKRAGDYIMQSVLELREDVDEDAFCAAWEHVVQSTAALRTRIVQHSELGLLQVVVEEKVQWVESESLEECLKKDKAVSMGLGDPLARYALVKEPYNGGKRWFVWTIHHALYDGWSLPRILHVVKQVYSGVALERQPSFNAFIQYLGQQDHKAAISYWQTALADCEAVLFPTLPSTVAQPVADATVKYQCPPLSKATSDTTTSTLVRAAWAIVASCYTSSDDVVFGATVTGRNAPVTSIDAMLAPTIATVPVRVRVQGDQATCVFLKSLQDQATDMIAHEQSGLQRIAKMGQGPQHACGFQTLLVVQPADDGLDSDNTLGEWCDHSGLQEFTTYALMVQCTLAKDRVEVTASFDARVIEQWVVEKILRQFSFIMQQLAEASEYSKVADIDTTTPEDRQQLWAWNQNVPPAIERCIHDLFTEQARARPDAPAIAAWDGELTYGELDALSSKLAGHLVQLGVKPEDVVPLCFEKSMWTVVAMLAVLKAGGAFLLLDPSLPKERLKSMCSTTECRLLLSSDSSSGLSNQLCSHVVIVAPFLFEEESLPRHMPSVPDTVQPSSSAYIVFTSGSTGTPKSIVMPHQSLCSALYYQLDSLGFTKDCRVFDFASYSFDIAVHNALATLVVGGCLCIPSEDERKSNIAQTMAKMQVTLVDLTPSVARLIEPSSVPTLRTLVLAGEAVGYNDVSRWPDTIQIVNAYGPAECAPMATINAFANNLAADKGIGRGIGVLTWVVDRNNYNVLLAAGQTGELLLEGPLLARGYLHDEQRTGAAFVENPAWLNNEVPAKETLRRRFYKTGDLVTYNKDGTLSFVGRRDTQVKIRGQRVELGEIEHHILDLVPQASKAVVEMIQPDKGHSSAILAVFMVMGGGNAMNEAGLTPAAAKIIDISDEALNNLYERLPSYMIPTAYFTVSQIPMTATGKTDRKRLREIGASFTAQQLAEMRTSSQGPKRQPATEAEQAMQQLWARVLGIKADSIGLNDSFFRLGGDSIVAMKLVGEARRTGLQLSVADIFRHPRLVDLAYVHCTNSQCSSAAEEVPAFSLLGEDVNAVQLSQDAAAMCSVAASIVEDVYPCSPLQEGLMSLTAKRAGDYIMQTVLELQADVDEDAFRAAWEQVVQLTAVLRTRIVQHSELGLLQVVVVEKMQWTEAHALEEYLEEDKAVSMGLGDPLARYAFVKEACGGKRWFAWTIHHALYDGWSLPRILHAVKQAYSGVVLERQPSFNAFIQYLSQQDPEAAAAYWQTALVDCEAVLFPPLPSTVTQSVADTTVEYQCPPLSQSATDITTSTLVRAAWAIVTSRCTSSDDIVFGTTVTGRNAPIAGVEAMVGPMIATVPVRLRVQRDQTVFAFLQGLQRQATEMIAHEQTGLQRIAKMGPGARHACGFQTLLVVQPVDDVLSSDDTLGEWRGHSELQDFTTYALMLQCTLAAEGVQITASFDARVIERWVVEKMLRQFSFIMQQLAEASEDSK</sequence>